<proteinExistence type="evidence at transcript level"/>
<feature type="non-terminal residue" evidence="2">
    <location>
        <position position="1"/>
    </location>
</feature>
<dbReference type="SUPFAM" id="SSF56672">
    <property type="entry name" value="DNA/RNA polymerases"/>
    <property type="match status" value="1"/>
</dbReference>
<dbReference type="PROSITE" id="PS50878">
    <property type="entry name" value="RT_POL"/>
    <property type="match status" value="1"/>
</dbReference>
<dbReference type="AlphaFoldDB" id="A0A0P6ITL6"/>
<dbReference type="EMBL" id="GDUN01000804">
    <property type="protein sequence ID" value="JAN95115.1"/>
    <property type="molecule type" value="mRNA"/>
</dbReference>
<reference evidence="2" key="1">
    <citation type="journal article" date="2016" name="PLoS ONE">
        <title>A Deep Insight into the Sialome of Male and Female Aedes aegypti Mosquitoes.</title>
        <authorList>
            <person name="Ribeiro J.M."/>
            <person name="Martin-Martin I."/>
            <person name="Arca B."/>
            <person name="Calvo E."/>
        </authorList>
    </citation>
    <scope>NUCLEOTIDE SEQUENCE</scope>
    <source>
        <strain evidence="2">Liverpool</strain>
        <tissue evidence="2">Salivary glands</tissue>
    </source>
</reference>
<keyword evidence="2" id="KW-0808">Transferase</keyword>
<dbReference type="Pfam" id="PF00078">
    <property type="entry name" value="RVT_1"/>
    <property type="match status" value="1"/>
</dbReference>
<dbReference type="InterPro" id="IPR000477">
    <property type="entry name" value="RT_dom"/>
</dbReference>
<dbReference type="GO" id="GO:0003964">
    <property type="term" value="F:RNA-directed DNA polymerase activity"/>
    <property type="evidence" value="ECO:0007669"/>
    <property type="project" value="UniProtKB-KW"/>
</dbReference>
<feature type="domain" description="Reverse transcriptase" evidence="1">
    <location>
        <begin position="1"/>
        <end position="171"/>
    </location>
</feature>
<evidence type="ECO:0000313" key="2">
    <source>
        <dbReference type="EMBL" id="JAN95115.1"/>
    </source>
</evidence>
<dbReference type="InterPro" id="IPR043502">
    <property type="entry name" value="DNA/RNA_pol_sf"/>
</dbReference>
<evidence type="ECO:0000259" key="1">
    <source>
        <dbReference type="PROSITE" id="PS50878"/>
    </source>
</evidence>
<name>A0A0P6ITL6_AEDAE</name>
<keyword evidence="2" id="KW-0548">Nucleotidyltransferase</keyword>
<feature type="non-terminal residue" evidence="2">
    <location>
        <position position="287"/>
    </location>
</feature>
<dbReference type="PANTHER" id="PTHR31635">
    <property type="entry name" value="REVERSE TRANSCRIPTASE DOMAIN-CONTAINING PROTEIN-RELATED"/>
    <property type="match status" value="1"/>
</dbReference>
<keyword evidence="2" id="KW-0695">RNA-directed DNA polymerase</keyword>
<organism evidence="2">
    <name type="scientific">Aedes aegypti</name>
    <name type="common">Yellowfever mosquito</name>
    <name type="synonym">Culex aegypti</name>
    <dbReference type="NCBI Taxonomy" id="7159"/>
    <lineage>
        <taxon>Eukaryota</taxon>
        <taxon>Metazoa</taxon>
        <taxon>Ecdysozoa</taxon>
        <taxon>Arthropoda</taxon>
        <taxon>Hexapoda</taxon>
        <taxon>Insecta</taxon>
        <taxon>Pterygota</taxon>
        <taxon>Neoptera</taxon>
        <taxon>Endopterygota</taxon>
        <taxon>Diptera</taxon>
        <taxon>Nematocera</taxon>
        <taxon>Culicoidea</taxon>
        <taxon>Culicidae</taxon>
        <taxon>Culicinae</taxon>
        <taxon>Aedini</taxon>
        <taxon>Aedes</taxon>
        <taxon>Stegomyia</taxon>
    </lineage>
</organism>
<protein>
    <submittedName>
        <fullName evidence="2">Putative reverse transcriptase</fullName>
    </submittedName>
</protein>
<dbReference type="PANTHER" id="PTHR31635:SF196">
    <property type="entry name" value="REVERSE TRANSCRIPTASE DOMAIN-CONTAINING PROTEIN-RELATED"/>
    <property type="match status" value="1"/>
</dbReference>
<accession>A0A0P6ITL6</accession>
<sequence>KGLLIALDLEKAFDEVNHEFLWILLDKYKFPRAFIKSVQGLYSSASSRILFNGFLTSPIKVNSSVRQGCPLSMALFVLYVEPLIRMIYSSINGVLIDNVFIKIIAYADDINILVINDHEFDTVLSIINYFSIYSKVRLNLKKSQFLRINNCISGPQKLVEVDKLKILGVVFTPSFKNIVNENYDDLIRKMKFTVKNHTKRRLNFIQRVQILNCYILSKIWYVAQIFPADNKHIAQIRTICQQFIFHSHIFKVQMQQLYLPAKKAGLYLCTEAIAYNLLYFDSGSIYH</sequence>